<evidence type="ECO:0000313" key="2">
    <source>
        <dbReference type="Proteomes" id="UP001233999"/>
    </source>
</evidence>
<proteinExistence type="predicted"/>
<keyword evidence="2" id="KW-1185">Reference proteome</keyword>
<protein>
    <submittedName>
        <fullName evidence="1">Uncharacterized protein</fullName>
    </submittedName>
</protein>
<dbReference type="EMBL" id="JASPKZ010007277">
    <property type="protein sequence ID" value="KAJ9585385.1"/>
    <property type="molecule type" value="Genomic_DNA"/>
</dbReference>
<feature type="non-terminal residue" evidence="1">
    <location>
        <position position="132"/>
    </location>
</feature>
<accession>A0AAD8ECG0</accession>
<reference evidence="1" key="2">
    <citation type="submission" date="2023-05" db="EMBL/GenBank/DDBJ databases">
        <authorList>
            <person name="Fouks B."/>
        </authorList>
    </citation>
    <scope>NUCLEOTIDE SEQUENCE</scope>
    <source>
        <strain evidence="1">Stay&amp;Tobe</strain>
        <tissue evidence="1">Testes</tissue>
    </source>
</reference>
<sequence length="132" mass="14991">AHYYSLFVLVFHRFRMLTTKFKETYVNNYDLTLFLTSTSSFQLICSKCYCLLKDISRHIYDGLTLLVHTLALGMRRAGVVLKLGRSPSERHGAALMADHDACTSTQRTDCDRFKSLRVGFTNRGTSVGETDP</sequence>
<evidence type="ECO:0000313" key="1">
    <source>
        <dbReference type="EMBL" id="KAJ9585385.1"/>
    </source>
</evidence>
<feature type="non-terminal residue" evidence="1">
    <location>
        <position position="1"/>
    </location>
</feature>
<comment type="caution">
    <text evidence="1">The sequence shown here is derived from an EMBL/GenBank/DDBJ whole genome shotgun (WGS) entry which is preliminary data.</text>
</comment>
<dbReference type="AlphaFoldDB" id="A0AAD8ECG0"/>
<gene>
    <name evidence="1" type="ORF">L9F63_002817</name>
</gene>
<dbReference type="Proteomes" id="UP001233999">
    <property type="component" value="Unassembled WGS sequence"/>
</dbReference>
<name>A0AAD8ECG0_DIPPU</name>
<reference evidence="1" key="1">
    <citation type="journal article" date="2023" name="IScience">
        <title>Live-bearing cockroach genome reveals convergent evolutionary mechanisms linked to viviparity in insects and beyond.</title>
        <authorList>
            <person name="Fouks B."/>
            <person name="Harrison M.C."/>
            <person name="Mikhailova A.A."/>
            <person name="Marchal E."/>
            <person name="English S."/>
            <person name="Carruthers M."/>
            <person name="Jennings E.C."/>
            <person name="Chiamaka E.L."/>
            <person name="Frigard R.A."/>
            <person name="Pippel M."/>
            <person name="Attardo G.M."/>
            <person name="Benoit J.B."/>
            <person name="Bornberg-Bauer E."/>
            <person name="Tobe S.S."/>
        </authorList>
    </citation>
    <scope>NUCLEOTIDE SEQUENCE</scope>
    <source>
        <strain evidence="1">Stay&amp;Tobe</strain>
    </source>
</reference>
<organism evidence="1 2">
    <name type="scientific">Diploptera punctata</name>
    <name type="common">Pacific beetle cockroach</name>
    <dbReference type="NCBI Taxonomy" id="6984"/>
    <lineage>
        <taxon>Eukaryota</taxon>
        <taxon>Metazoa</taxon>
        <taxon>Ecdysozoa</taxon>
        <taxon>Arthropoda</taxon>
        <taxon>Hexapoda</taxon>
        <taxon>Insecta</taxon>
        <taxon>Pterygota</taxon>
        <taxon>Neoptera</taxon>
        <taxon>Polyneoptera</taxon>
        <taxon>Dictyoptera</taxon>
        <taxon>Blattodea</taxon>
        <taxon>Blaberoidea</taxon>
        <taxon>Blaberidae</taxon>
        <taxon>Diplopterinae</taxon>
        <taxon>Diploptera</taxon>
    </lineage>
</organism>